<dbReference type="AlphaFoldDB" id="A0A1I4JJN4"/>
<organism evidence="2 3">
    <name type="scientific">Nitrosomonas communis</name>
    <dbReference type="NCBI Taxonomy" id="44574"/>
    <lineage>
        <taxon>Bacteria</taxon>
        <taxon>Pseudomonadati</taxon>
        <taxon>Pseudomonadota</taxon>
        <taxon>Betaproteobacteria</taxon>
        <taxon>Nitrosomonadales</taxon>
        <taxon>Nitrosomonadaceae</taxon>
        <taxon>Nitrosomonas</taxon>
    </lineage>
</organism>
<dbReference type="EMBL" id="FOUB01000002">
    <property type="protein sequence ID" value="SFL66782.1"/>
    <property type="molecule type" value="Genomic_DNA"/>
</dbReference>
<feature type="region of interest" description="Disordered" evidence="1">
    <location>
        <begin position="86"/>
        <end position="106"/>
    </location>
</feature>
<feature type="compositionally biased region" description="Polar residues" evidence="1">
    <location>
        <begin position="93"/>
        <end position="106"/>
    </location>
</feature>
<evidence type="ECO:0000313" key="3">
    <source>
        <dbReference type="Proteomes" id="UP000183287"/>
    </source>
</evidence>
<evidence type="ECO:0000256" key="1">
    <source>
        <dbReference type="SAM" id="MobiDB-lite"/>
    </source>
</evidence>
<name>A0A1I4JJN4_9PROT</name>
<evidence type="ECO:0000313" key="2">
    <source>
        <dbReference type="EMBL" id="SFL66782.1"/>
    </source>
</evidence>
<accession>A0A1I4JJN4</accession>
<sequence>MAIDVNLVQAVWEKGRGTQEQDISEWRKDQCGAWINRQNYNNAKSEYGWKIVNVKPGSPDHLENLQPFHLQNDFDIANDKPHCRVTADRSGLMPTQNVDTPHNTDA</sequence>
<proteinExistence type="predicted"/>
<dbReference type="Proteomes" id="UP000183287">
    <property type="component" value="Unassembled WGS sequence"/>
</dbReference>
<keyword evidence="3" id="KW-1185">Reference proteome</keyword>
<dbReference type="RefSeq" id="WP_074902982.1">
    <property type="nucleotide sequence ID" value="NZ_FOUB01000002.1"/>
</dbReference>
<gene>
    <name evidence="2" type="ORF">SAMN05421863_100287</name>
</gene>
<evidence type="ECO:0008006" key="4">
    <source>
        <dbReference type="Google" id="ProtNLM"/>
    </source>
</evidence>
<dbReference type="OrthoDB" id="9802901at2"/>
<reference evidence="3" key="1">
    <citation type="submission" date="2016-10" db="EMBL/GenBank/DDBJ databases">
        <authorList>
            <person name="Varghese N."/>
            <person name="Submissions S."/>
        </authorList>
    </citation>
    <scope>NUCLEOTIDE SEQUENCE [LARGE SCALE GENOMIC DNA]</scope>
    <source>
        <strain evidence="3">Nm44</strain>
    </source>
</reference>
<protein>
    <recommendedName>
        <fullName evidence="4">HNH endonuclease</fullName>
    </recommendedName>
</protein>